<evidence type="ECO:0000256" key="7">
    <source>
        <dbReference type="PROSITE-ProRule" id="PRU01360"/>
    </source>
</evidence>
<feature type="signal peptide" evidence="8">
    <location>
        <begin position="1"/>
        <end position="21"/>
    </location>
</feature>
<dbReference type="PROSITE" id="PS00018">
    <property type="entry name" value="EF_HAND_1"/>
    <property type="match status" value="1"/>
</dbReference>
<dbReference type="Pfam" id="PF07715">
    <property type="entry name" value="Plug"/>
    <property type="match status" value="1"/>
</dbReference>
<evidence type="ECO:0000259" key="9">
    <source>
        <dbReference type="Pfam" id="PF07715"/>
    </source>
</evidence>
<dbReference type="OrthoDB" id="9768177at2"/>
<dbReference type="InterPro" id="IPR037066">
    <property type="entry name" value="Plug_dom_sf"/>
</dbReference>
<gene>
    <name evidence="10" type="ORF">HMPREF9304_04530</name>
</gene>
<evidence type="ECO:0000313" key="10">
    <source>
        <dbReference type="EMBL" id="KGI22453.1"/>
    </source>
</evidence>
<evidence type="ECO:0000256" key="5">
    <source>
        <dbReference type="ARBA" id="ARBA00023136"/>
    </source>
</evidence>
<dbReference type="RefSeq" id="WP_036926750.1">
    <property type="nucleotide sequence ID" value="NZ_JRPQ01000071.1"/>
</dbReference>
<dbReference type="InterPro" id="IPR012910">
    <property type="entry name" value="Plug_dom"/>
</dbReference>
<name>A0A098YUX9_9BACT</name>
<dbReference type="InterPro" id="IPR018247">
    <property type="entry name" value="EF_Hand_1_Ca_BS"/>
</dbReference>
<dbReference type="InterPro" id="IPR039426">
    <property type="entry name" value="TonB-dep_rcpt-like"/>
</dbReference>
<comment type="subcellular location">
    <subcellularLocation>
        <location evidence="1 7">Cell outer membrane</location>
        <topology evidence="1 7">Multi-pass membrane protein</topology>
    </subcellularLocation>
</comment>
<dbReference type="InterPro" id="IPR023997">
    <property type="entry name" value="TonB-dep_OMP_SusC/RagA_CS"/>
</dbReference>
<sequence length="1028" mass="114755">MRKIFLLTLLLSVVCFMPVLAQDITVSGKVVDSSGTPIIGAAVKAQGEKTGVITDKDGNFKIVMPKGKNNLVVSYLGYKEMIVQAILGKLLNIKMKEDAQNLDELVVVGYGTQKKSALTSSIETVKGEDLLRMPTPNLDQALNGQVAGLQVMSLSGDPGAAREATIRIRAMSGAVSSPLLVIDGIPRFSENTTEGEQRLSDLNPDDIESISILKDAAAAAVYGVRAANGVILVKTKRASGDSKVRVNYRGQFNIQEATQFPHFLKSYEYAKLYNKAVEGARNAQPYTEEELELIRTQSMPNKYADTNLLDYLKSHGTSSTNAVSLSGGNKFVRYYISGAYTNTVGLYSGVGRDRFNYAAKLDATLAKGLTLSLDMSGVRSEYKNTSYTTIDAAYSYAPTQPFVYDNGDLASIGHANPLISVRGLGGYKQMTTKMNTVTANLKWELPWVKGLSVYGRVTVDNNSSLNKNYNNPVTLYLYNEKNKEITVDKTTIYPKAKISVYQGTQFVDNALIEFGANYDRTFGGKHHVTGLLVANYQSYKRKSMDGTNNDLPGLYPEVLGSTNTGTLHGVDSEVQRASLIGRATYGFSNRYFAEFSFRMDGSAKFHPDHRWAFFPTVSASWILSNEEFFKNWRQKVLSNVKFRLSTGLLGRDGSVQDYSYLLKYIYSPAYGYNVGGVFKPAVIVATGNYPNTRLSWEKNRDYNVGIDLGFWDNRFGLTYEYYVRYRTDMLTPAPDYLYPASTGTNGSVPLMNFGKLKAWGWDLTLTHRNSINKFRYDAALTLSLGRDEVIDWGDESNQLENMRRKGQSTGTTWMYESLGLFQTQEEIDNWKLNQDGTYKGKNKTIKPGDIKYKDQNDDGVLDDKDLKPFRDSQYPDFTGSLRLGASYKGFFVSVMFQGVSGFKQYVSEMYSLENNSLPKFQDYHLTDCWTPENPNASFPRVKLATARDNNRKKSSFWVRDNSFVRLKSVSVGYSLPSSVLSKLKLSSLSISLMGGNLYTWSKLKYMDPESMRGYPIQRTYGINANIGF</sequence>
<dbReference type="SUPFAM" id="SSF49464">
    <property type="entry name" value="Carboxypeptidase regulatory domain-like"/>
    <property type="match status" value="1"/>
</dbReference>
<feature type="chain" id="PRO_5001942882" evidence="8">
    <location>
        <begin position="22"/>
        <end position="1028"/>
    </location>
</feature>
<evidence type="ECO:0000256" key="2">
    <source>
        <dbReference type="ARBA" id="ARBA00022448"/>
    </source>
</evidence>
<dbReference type="SUPFAM" id="SSF56935">
    <property type="entry name" value="Porins"/>
    <property type="match status" value="1"/>
</dbReference>
<organism evidence="10 11">
    <name type="scientific">Hoylesella timonensis S9-PR14</name>
    <dbReference type="NCBI Taxonomy" id="1401062"/>
    <lineage>
        <taxon>Bacteria</taxon>
        <taxon>Pseudomonadati</taxon>
        <taxon>Bacteroidota</taxon>
        <taxon>Bacteroidia</taxon>
        <taxon>Bacteroidales</taxon>
        <taxon>Prevotellaceae</taxon>
        <taxon>Hoylesella</taxon>
    </lineage>
</organism>
<dbReference type="FunFam" id="2.170.130.10:FF:000003">
    <property type="entry name" value="SusC/RagA family TonB-linked outer membrane protein"/>
    <property type="match status" value="1"/>
</dbReference>
<evidence type="ECO:0000313" key="11">
    <source>
        <dbReference type="Proteomes" id="UP000029723"/>
    </source>
</evidence>
<comment type="similarity">
    <text evidence="7">Belongs to the TonB-dependent receptor family.</text>
</comment>
<keyword evidence="5 7" id="KW-0472">Membrane</keyword>
<evidence type="ECO:0000256" key="6">
    <source>
        <dbReference type="ARBA" id="ARBA00023237"/>
    </source>
</evidence>
<dbReference type="Proteomes" id="UP000029723">
    <property type="component" value="Unassembled WGS sequence"/>
</dbReference>
<dbReference type="InterPro" id="IPR008969">
    <property type="entry name" value="CarboxyPept-like_regulatory"/>
</dbReference>
<dbReference type="NCBIfam" id="TIGR04056">
    <property type="entry name" value="OMP_RagA_SusC"/>
    <property type="match status" value="1"/>
</dbReference>
<keyword evidence="10" id="KW-0675">Receptor</keyword>
<evidence type="ECO:0000256" key="1">
    <source>
        <dbReference type="ARBA" id="ARBA00004571"/>
    </source>
</evidence>
<protein>
    <submittedName>
        <fullName evidence="10">TonB-dependent receptor</fullName>
    </submittedName>
</protein>
<comment type="caution">
    <text evidence="10">The sequence shown here is derived from an EMBL/GenBank/DDBJ whole genome shotgun (WGS) entry which is preliminary data.</text>
</comment>
<dbReference type="GO" id="GO:0009279">
    <property type="term" value="C:cell outer membrane"/>
    <property type="evidence" value="ECO:0007669"/>
    <property type="project" value="UniProtKB-SubCell"/>
</dbReference>
<feature type="domain" description="TonB-dependent receptor plug" evidence="9">
    <location>
        <begin position="115"/>
        <end position="230"/>
    </location>
</feature>
<dbReference type="PROSITE" id="PS52016">
    <property type="entry name" value="TONB_DEPENDENT_REC_3"/>
    <property type="match status" value="1"/>
</dbReference>
<dbReference type="Gene3D" id="2.170.130.10">
    <property type="entry name" value="TonB-dependent receptor, plug domain"/>
    <property type="match status" value="1"/>
</dbReference>
<keyword evidence="2 7" id="KW-0813">Transport</keyword>
<dbReference type="InterPro" id="IPR036942">
    <property type="entry name" value="Beta-barrel_TonB_sf"/>
</dbReference>
<dbReference type="EMBL" id="JRPQ01000071">
    <property type="protein sequence ID" value="KGI22453.1"/>
    <property type="molecule type" value="Genomic_DNA"/>
</dbReference>
<keyword evidence="4 7" id="KW-0812">Transmembrane</keyword>
<dbReference type="NCBIfam" id="TIGR04057">
    <property type="entry name" value="SusC_RagA_signa"/>
    <property type="match status" value="1"/>
</dbReference>
<evidence type="ECO:0000256" key="8">
    <source>
        <dbReference type="SAM" id="SignalP"/>
    </source>
</evidence>
<dbReference type="Gene3D" id="2.60.40.1120">
    <property type="entry name" value="Carboxypeptidase-like, regulatory domain"/>
    <property type="match status" value="1"/>
</dbReference>
<evidence type="ECO:0000256" key="3">
    <source>
        <dbReference type="ARBA" id="ARBA00022452"/>
    </source>
</evidence>
<dbReference type="InterPro" id="IPR023996">
    <property type="entry name" value="TonB-dep_OMP_SusC/RagA"/>
</dbReference>
<keyword evidence="6 7" id="KW-0998">Cell outer membrane</keyword>
<proteinExistence type="inferred from homology"/>
<dbReference type="AlphaFoldDB" id="A0A098YUX9"/>
<accession>A0A098YUX9</accession>
<keyword evidence="8" id="KW-0732">Signal</keyword>
<dbReference type="Pfam" id="PF13715">
    <property type="entry name" value="CarbopepD_reg_2"/>
    <property type="match status" value="1"/>
</dbReference>
<evidence type="ECO:0000256" key="4">
    <source>
        <dbReference type="ARBA" id="ARBA00022692"/>
    </source>
</evidence>
<dbReference type="Gene3D" id="2.40.170.20">
    <property type="entry name" value="TonB-dependent receptor, beta-barrel domain"/>
    <property type="match status" value="1"/>
</dbReference>
<keyword evidence="3 7" id="KW-1134">Transmembrane beta strand</keyword>
<reference evidence="10 11" key="1">
    <citation type="submission" date="2014-07" db="EMBL/GenBank/DDBJ databases">
        <authorList>
            <person name="McCorrison J."/>
            <person name="Sanka R."/>
            <person name="Torralba M."/>
            <person name="Gillis M."/>
            <person name="Haft D.H."/>
            <person name="Methe B."/>
            <person name="Sutton G."/>
            <person name="Nelson K.E."/>
        </authorList>
    </citation>
    <scope>NUCLEOTIDE SEQUENCE [LARGE SCALE GENOMIC DNA]</scope>
    <source>
        <strain evidence="10 11">S9-PR14</strain>
    </source>
</reference>